<evidence type="ECO:0000313" key="1">
    <source>
        <dbReference type="EMBL" id="ALG84175.1"/>
    </source>
</evidence>
<dbReference type="OrthoDB" id="4377297at2"/>
<dbReference type="RefSeq" id="WP_062392149.1">
    <property type="nucleotide sequence ID" value="NZ_CP011853.1"/>
</dbReference>
<dbReference type="AlphaFoldDB" id="A0A0N7FUF0"/>
<dbReference type="PATRIC" id="fig|1136941.3.peg.1270"/>
<dbReference type="EMBL" id="CP011853">
    <property type="protein sequence ID" value="ALG84175.1"/>
    <property type="molecule type" value="Genomic_DNA"/>
</dbReference>
<proteinExistence type="predicted"/>
<dbReference type="STRING" id="1136941.ACH46_06210"/>
<gene>
    <name evidence="1" type="ORF">ACH46_06210</name>
</gene>
<reference evidence="1 2" key="2">
    <citation type="journal article" date="2017" name="Int. J. Syst. Evol. Microbiol.">
        <title>Gordonia phthalatica sp. nov., a di-n-butyl phthalate-degrading bacterium isolated from activated sludge.</title>
        <authorList>
            <person name="Jin D."/>
            <person name="Kong X."/>
            <person name="Jia M."/>
            <person name="Yu X."/>
            <person name="Wang X."/>
            <person name="Zhuang X."/>
            <person name="Deng Y."/>
            <person name="Bai Z."/>
        </authorList>
    </citation>
    <scope>NUCLEOTIDE SEQUENCE [LARGE SCALE GENOMIC DNA]</scope>
    <source>
        <strain evidence="1 2">QH-11</strain>
    </source>
</reference>
<dbReference type="KEGG" id="goq:ACH46_06210"/>
<keyword evidence="2" id="KW-1185">Reference proteome</keyword>
<protein>
    <submittedName>
        <fullName evidence="1">Uncharacterized protein</fullName>
    </submittedName>
</protein>
<accession>A0A0N7FUF0</accession>
<sequence>MTQWGSAFGIEPTESTPTAADRWARAVDLGARGYAAAARTIVDRLLREATVPAAVRSAALATRASLTRQAGGHAIARADDGAAIRAVAGDHGPWAVAARVDALIGLAADDLGVGDFTASGLLLDRAAAELGAAESSDWICVGRPRLRLGWVRTELALYTGDPRAAELAANARALSVGAPSARHRIKTDLIAAAASAAAGDIGHAADEAQRLAAACRTAGLLPLEWAAQTMVAGLRPAAIGDRPPDRLQEDLRRLGMAFRALPSSDVTDRYA</sequence>
<name>A0A0N7FUF0_9ACTN</name>
<evidence type="ECO:0000313" key="2">
    <source>
        <dbReference type="Proteomes" id="UP000063789"/>
    </source>
</evidence>
<organism evidence="1 2">
    <name type="scientific">Gordonia phthalatica</name>
    <dbReference type="NCBI Taxonomy" id="1136941"/>
    <lineage>
        <taxon>Bacteria</taxon>
        <taxon>Bacillati</taxon>
        <taxon>Actinomycetota</taxon>
        <taxon>Actinomycetes</taxon>
        <taxon>Mycobacteriales</taxon>
        <taxon>Gordoniaceae</taxon>
        <taxon>Gordonia</taxon>
    </lineage>
</organism>
<dbReference type="Proteomes" id="UP000063789">
    <property type="component" value="Chromosome"/>
</dbReference>
<reference evidence="2" key="1">
    <citation type="submission" date="2015-06" db="EMBL/GenBank/DDBJ databases">
        <title>Complete genome sequence and metabolic analysis of phthalate degradation pathway in Gordonia sp. QH-11.</title>
        <authorList>
            <person name="Jin D."/>
            <person name="Kong X."/>
            <person name="Bai Z."/>
        </authorList>
    </citation>
    <scope>NUCLEOTIDE SEQUENCE [LARGE SCALE GENOMIC DNA]</scope>
    <source>
        <strain evidence="2">QH-11</strain>
    </source>
</reference>